<comment type="subcellular location">
    <subcellularLocation>
        <location evidence="1">Membrane</location>
    </subcellularLocation>
</comment>
<evidence type="ECO:0000313" key="6">
    <source>
        <dbReference type="EMBL" id="ALZ83520.1"/>
    </source>
</evidence>
<dbReference type="Proteomes" id="UP000064137">
    <property type="component" value="Chromosome"/>
</dbReference>
<evidence type="ECO:0000256" key="4">
    <source>
        <dbReference type="ARBA" id="ARBA00023136"/>
    </source>
</evidence>
<dbReference type="KEGG" id="por:APT59_04630"/>
<gene>
    <name evidence="6" type="ORF">APT59_04630</name>
</gene>
<dbReference type="InterPro" id="IPR023352">
    <property type="entry name" value="MAPEG-like_dom_sf"/>
</dbReference>
<name>A0A0U4VJY2_9PSED</name>
<evidence type="ECO:0000256" key="5">
    <source>
        <dbReference type="SAM" id="Phobius"/>
    </source>
</evidence>
<dbReference type="RefSeq" id="WP_059313773.1">
    <property type="nucleotide sequence ID" value="NZ_CP013987.1"/>
</dbReference>
<evidence type="ECO:0008006" key="8">
    <source>
        <dbReference type="Google" id="ProtNLM"/>
    </source>
</evidence>
<evidence type="ECO:0000256" key="2">
    <source>
        <dbReference type="ARBA" id="ARBA00022692"/>
    </source>
</evidence>
<dbReference type="InterPro" id="IPR001129">
    <property type="entry name" value="Membr-assoc_MAPEG"/>
</dbReference>
<organism evidence="6 7">
    <name type="scientific">Pseudomonas oryzihabitans</name>
    <dbReference type="NCBI Taxonomy" id="47885"/>
    <lineage>
        <taxon>Bacteria</taxon>
        <taxon>Pseudomonadati</taxon>
        <taxon>Pseudomonadota</taxon>
        <taxon>Gammaproteobacteria</taxon>
        <taxon>Pseudomonadales</taxon>
        <taxon>Pseudomonadaceae</taxon>
        <taxon>Pseudomonas</taxon>
    </lineage>
</organism>
<evidence type="ECO:0000256" key="3">
    <source>
        <dbReference type="ARBA" id="ARBA00022989"/>
    </source>
</evidence>
<proteinExistence type="predicted"/>
<protein>
    <recommendedName>
        <fullName evidence="8">MAPEG family protein</fullName>
    </recommendedName>
</protein>
<dbReference type="AlphaFoldDB" id="A0A0U4VJY2"/>
<dbReference type="GO" id="GO:0016020">
    <property type="term" value="C:membrane"/>
    <property type="evidence" value="ECO:0007669"/>
    <property type="project" value="UniProtKB-SubCell"/>
</dbReference>
<dbReference type="Pfam" id="PF01124">
    <property type="entry name" value="MAPEG"/>
    <property type="match status" value="1"/>
</dbReference>
<dbReference type="Gene3D" id="1.20.120.550">
    <property type="entry name" value="Membrane associated eicosanoid/glutathione metabolism-like domain"/>
    <property type="match status" value="1"/>
</dbReference>
<dbReference type="EMBL" id="CP013987">
    <property type="protein sequence ID" value="ALZ83520.1"/>
    <property type="molecule type" value="Genomic_DNA"/>
</dbReference>
<keyword evidence="4 5" id="KW-0472">Membrane</keyword>
<sequence length="128" mass="14256">MTFAYWCIFLVYFVPYGAAYYAKFKGSGFTPEDNRDPRGFLGKLEGARARANAAQQNAFEINPLFAAAVIVAHVTGGADQGTINFWAFLFLLSRIAYTWLYIRDHATRRSLAWAGGMFCCLCLFIAAA</sequence>
<dbReference type="PANTHER" id="PTHR35371">
    <property type="entry name" value="INNER MEMBRANE PROTEIN"/>
    <property type="match status" value="1"/>
</dbReference>
<feature type="transmembrane region" description="Helical" evidence="5">
    <location>
        <begin position="111"/>
        <end position="127"/>
    </location>
</feature>
<accession>A0A0U4VJY2</accession>
<keyword evidence="2 5" id="KW-0812">Transmembrane</keyword>
<dbReference type="PANTHER" id="PTHR35371:SF1">
    <property type="entry name" value="BLR7753 PROTEIN"/>
    <property type="match status" value="1"/>
</dbReference>
<dbReference type="SUPFAM" id="SSF161084">
    <property type="entry name" value="MAPEG domain-like"/>
    <property type="match status" value="1"/>
</dbReference>
<keyword evidence="3 5" id="KW-1133">Transmembrane helix</keyword>
<feature type="transmembrane region" description="Helical" evidence="5">
    <location>
        <begin position="83"/>
        <end position="102"/>
    </location>
</feature>
<dbReference type="OrthoDB" id="513661at2"/>
<evidence type="ECO:0000313" key="7">
    <source>
        <dbReference type="Proteomes" id="UP000064137"/>
    </source>
</evidence>
<evidence type="ECO:0000256" key="1">
    <source>
        <dbReference type="ARBA" id="ARBA00004370"/>
    </source>
</evidence>
<reference evidence="6 7" key="1">
    <citation type="submission" date="2016-01" db="EMBL/GenBank/DDBJ databases">
        <title>Annotation of Pseudomonas oryzihabitans USDA-ARS-USMARC-56511.</title>
        <authorList>
            <person name="Harhay G.P."/>
            <person name="Harhay D.M."/>
            <person name="Smith T.P.L."/>
            <person name="Bono J.L."/>
            <person name="Heaton M.P."/>
            <person name="Clawson M.L."/>
            <person name="Chitko-Mckown C.G."/>
            <person name="Capik S.F."/>
            <person name="DeDonder K.D."/>
            <person name="Apley M.D."/>
            <person name="Lubbers B.V."/>
            <person name="White B.J."/>
            <person name="Larson R.L."/>
        </authorList>
    </citation>
    <scope>NUCLEOTIDE SEQUENCE [LARGE SCALE GENOMIC DNA]</scope>
    <source>
        <strain evidence="6 7">USDA-ARS-USMARC-56511</strain>
    </source>
</reference>